<dbReference type="EC" id="3.7.1.2" evidence="4"/>
<evidence type="ECO:0000256" key="10">
    <source>
        <dbReference type="ARBA" id="ARBA00023232"/>
    </source>
</evidence>
<evidence type="ECO:0000256" key="6">
    <source>
        <dbReference type="ARBA" id="ARBA00022801"/>
    </source>
</evidence>
<feature type="binding site" evidence="13">
    <location>
        <position position="232"/>
    </location>
    <ligand>
        <name>Mg(2+)</name>
        <dbReference type="ChEBI" id="CHEBI:18420"/>
    </ligand>
</feature>
<keyword evidence="9" id="KW-0828">Tyrosine catabolism</keyword>
<dbReference type="STRING" id="471857.Svir_18890"/>
<feature type="active site" description="Proton acceptor" evidence="11">
    <location>
        <position position="134"/>
    </location>
</feature>
<dbReference type="EMBL" id="CP001683">
    <property type="protein sequence ID" value="ACU96911.1"/>
    <property type="molecule type" value="Genomic_DNA"/>
</dbReference>
<organism evidence="16 17">
    <name type="scientific">Saccharomonospora viridis (strain ATCC 15386 / DSM 43017 / JCM 3036 / CCUG 5913 / NBRC 12207 / NCIMB 9602 / P101)</name>
    <name type="common">Thermoactinomyces viridis</name>
    <dbReference type="NCBI Taxonomy" id="471857"/>
    <lineage>
        <taxon>Bacteria</taxon>
        <taxon>Bacillati</taxon>
        <taxon>Actinomycetota</taxon>
        <taxon>Actinomycetes</taxon>
        <taxon>Pseudonocardiales</taxon>
        <taxon>Pseudonocardiaceae</taxon>
        <taxon>Saccharomonospora</taxon>
    </lineage>
</organism>
<feature type="binding site" evidence="13">
    <location>
        <position position="232"/>
    </location>
    <ligand>
        <name>Ca(2+)</name>
        <dbReference type="ChEBI" id="CHEBI:29108"/>
    </ligand>
</feature>
<dbReference type="HOGENOM" id="CLU_026207_2_1_11"/>
<evidence type="ECO:0000259" key="14">
    <source>
        <dbReference type="Pfam" id="PF01557"/>
    </source>
</evidence>
<dbReference type="Pfam" id="PF09298">
    <property type="entry name" value="FAA_hydrolase_N"/>
    <property type="match status" value="1"/>
</dbReference>
<keyword evidence="5 13" id="KW-0479">Metal-binding</keyword>
<dbReference type="PANTHER" id="PTHR43069">
    <property type="entry name" value="FUMARYLACETOACETASE"/>
    <property type="match status" value="1"/>
</dbReference>
<comment type="pathway">
    <text evidence="3">Amino-acid degradation; L-phenylalanine degradation; acetoacetate and fumarate from L-phenylalanine: step 6/6.</text>
</comment>
<keyword evidence="8 13" id="KW-0460">Magnesium</keyword>
<comment type="cofactor">
    <cofactor evidence="1 13">
        <name>Ca(2+)</name>
        <dbReference type="ChEBI" id="CHEBI:29108"/>
    </cofactor>
</comment>
<evidence type="ECO:0000256" key="5">
    <source>
        <dbReference type="ARBA" id="ARBA00022723"/>
    </source>
</evidence>
<feature type="binding site" evidence="12">
    <location>
        <position position="243"/>
    </location>
    <ligand>
        <name>substrate</name>
    </ligand>
</feature>
<dbReference type="UniPathway" id="UPA00139">
    <property type="reaction ID" value="UER00341"/>
</dbReference>
<dbReference type="AlphaFoldDB" id="C7MUD2"/>
<dbReference type="SUPFAM" id="SSF63433">
    <property type="entry name" value="Fumarylacetoacetate hydrolase, FAH, N-terminal domain"/>
    <property type="match status" value="1"/>
</dbReference>
<dbReference type="Gene3D" id="3.90.850.10">
    <property type="entry name" value="Fumarylacetoacetase-like, C-terminal domain"/>
    <property type="match status" value="1"/>
</dbReference>
<feature type="binding site" evidence="13">
    <location>
        <position position="256"/>
    </location>
    <ligand>
        <name>Mg(2+)</name>
        <dbReference type="ChEBI" id="CHEBI:18420"/>
    </ligand>
</feature>
<evidence type="ECO:0000256" key="13">
    <source>
        <dbReference type="PIRSR" id="PIRSR605959-3"/>
    </source>
</evidence>
<dbReference type="NCBIfam" id="TIGR01266">
    <property type="entry name" value="fum_ac_acetase"/>
    <property type="match status" value="1"/>
</dbReference>
<feature type="binding site" evidence="12">
    <location>
        <position position="239"/>
    </location>
    <ligand>
        <name>substrate</name>
    </ligand>
</feature>
<protein>
    <recommendedName>
        <fullName evidence="4">fumarylacetoacetase</fullName>
        <ecNumber evidence="4">3.7.1.2</ecNumber>
    </recommendedName>
</protein>
<accession>C7MUD2</accession>
<evidence type="ECO:0000256" key="1">
    <source>
        <dbReference type="ARBA" id="ARBA00001913"/>
    </source>
</evidence>
<dbReference type="GO" id="GO:0006572">
    <property type="term" value="P:L-tyrosine catabolic process"/>
    <property type="evidence" value="ECO:0007669"/>
    <property type="project" value="UniProtKB-KW"/>
</dbReference>
<keyword evidence="10" id="KW-0585">Phenylalanine catabolism</keyword>
<evidence type="ECO:0000256" key="11">
    <source>
        <dbReference type="PIRSR" id="PIRSR605959-1"/>
    </source>
</evidence>
<dbReference type="GO" id="GO:0046872">
    <property type="term" value="F:metal ion binding"/>
    <property type="evidence" value="ECO:0007669"/>
    <property type="project" value="UniProtKB-KW"/>
</dbReference>
<evidence type="ECO:0000313" key="17">
    <source>
        <dbReference type="Proteomes" id="UP000000841"/>
    </source>
</evidence>
<dbReference type="InterPro" id="IPR036462">
    <property type="entry name" value="Fumarylacetoacetase_N_sf"/>
</dbReference>
<keyword evidence="6 16" id="KW-0378">Hydrolase</keyword>
<dbReference type="InterPro" id="IPR005959">
    <property type="entry name" value="Fumarylacetoacetase"/>
</dbReference>
<comment type="cofactor">
    <cofactor evidence="2 13">
        <name>Mg(2+)</name>
        <dbReference type="ChEBI" id="CHEBI:18420"/>
    </cofactor>
</comment>
<evidence type="ECO:0000256" key="12">
    <source>
        <dbReference type="PIRSR" id="PIRSR605959-2"/>
    </source>
</evidence>
<feature type="binding site" evidence="13">
    <location>
        <position position="199"/>
    </location>
    <ligand>
        <name>Ca(2+)</name>
        <dbReference type="ChEBI" id="CHEBI:29108"/>
    </ligand>
</feature>
<feature type="binding site" evidence="13">
    <location>
        <position position="252"/>
    </location>
    <ligand>
        <name>Mg(2+)</name>
        <dbReference type="ChEBI" id="CHEBI:18420"/>
    </ligand>
</feature>
<evidence type="ECO:0000256" key="3">
    <source>
        <dbReference type="ARBA" id="ARBA00004782"/>
    </source>
</evidence>
<name>C7MUD2_SACVD</name>
<dbReference type="Proteomes" id="UP000000841">
    <property type="component" value="Chromosome"/>
</dbReference>
<dbReference type="GO" id="GO:0006559">
    <property type="term" value="P:L-phenylalanine catabolic process"/>
    <property type="evidence" value="ECO:0007669"/>
    <property type="project" value="UniProtKB-UniPathway"/>
</dbReference>
<proteinExistence type="predicted"/>
<dbReference type="GO" id="GO:0004334">
    <property type="term" value="F:fumarylacetoacetase activity"/>
    <property type="evidence" value="ECO:0007669"/>
    <property type="project" value="UniProtKB-EC"/>
</dbReference>
<dbReference type="FunFam" id="3.90.850.10:FF:000011">
    <property type="entry name" value="Fumarylacetoacetase"/>
    <property type="match status" value="1"/>
</dbReference>
<dbReference type="RefSeq" id="WP_015786224.1">
    <property type="nucleotide sequence ID" value="NC_013159.1"/>
</dbReference>
<feature type="domain" description="Fumarylacetoacetase-like C-terminal" evidence="14">
    <location>
        <begin position="131"/>
        <end position="399"/>
    </location>
</feature>
<feature type="binding site" evidence="12">
    <location>
        <position position="129"/>
    </location>
    <ligand>
        <name>substrate</name>
    </ligand>
</feature>
<feature type="binding site" evidence="13">
    <location>
        <position position="127"/>
    </location>
    <ligand>
        <name>Ca(2+)</name>
        <dbReference type="ChEBI" id="CHEBI:29108"/>
    </ligand>
</feature>
<dbReference type="InterPro" id="IPR011234">
    <property type="entry name" value="Fumarylacetoacetase-like_C"/>
</dbReference>
<evidence type="ECO:0000259" key="15">
    <source>
        <dbReference type="Pfam" id="PF09298"/>
    </source>
</evidence>
<gene>
    <name evidence="16" type="ordered locus">Svir_18890</name>
</gene>
<keyword evidence="7 13" id="KW-0106">Calcium</keyword>
<feature type="binding site" evidence="12">
    <location>
        <position position="143"/>
    </location>
    <ligand>
        <name>substrate</name>
    </ligand>
</feature>
<dbReference type="SUPFAM" id="SSF56529">
    <property type="entry name" value="FAH"/>
    <property type="match status" value="1"/>
</dbReference>
<evidence type="ECO:0000313" key="16">
    <source>
        <dbReference type="EMBL" id="ACU96911.1"/>
    </source>
</evidence>
<keyword evidence="17" id="KW-1185">Reference proteome</keyword>
<feature type="binding site" evidence="13">
    <location>
        <position position="201"/>
    </location>
    <ligand>
        <name>Ca(2+)</name>
        <dbReference type="ChEBI" id="CHEBI:29108"/>
    </ligand>
</feature>
<dbReference type="InterPro" id="IPR015377">
    <property type="entry name" value="Fumarylacetoacetase_N"/>
</dbReference>
<reference evidence="16 17" key="1">
    <citation type="journal article" date="2009" name="Stand. Genomic Sci.">
        <title>Complete genome sequence of Saccharomonospora viridis type strain (P101).</title>
        <authorList>
            <person name="Pati A."/>
            <person name="Sikorski J."/>
            <person name="Nolan M."/>
            <person name="Lapidus A."/>
            <person name="Copeland A."/>
            <person name="Glavina Del Rio T."/>
            <person name="Lucas S."/>
            <person name="Chen F."/>
            <person name="Tice H."/>
            <person name="Pitluck S."/>
            <person name="Cheng J.F."/>
            <person name="Chertkov O."/>
            <person name="Brettin T."/>
            <person name="Han C."/>
            <person name="Detter J.C."/>
            <person name="Kuske C."/>
            <person name="Bruce D."/>
            <person name="Goodwin L."/>
            <person name="Chain P."/>
            <person name="D'haeseleer P."/>
            <person name="Chen A."/>
            <person name="Palaniappan K."/>
            <person name="Ivanova N."/>
            <person name="Mavromatis K."/>
            <person name="Mikhailova N."/>
            <person name="Rohde M."/>
            <person name="Tindall B.J."/>
            <person name="Goker M."/>
            <person name="Bristow J."/>
            <person name="Eisen J.A."/>
            <person name="Markowitz V."/>
            <person name="Hugenholtz P."/>
            <person name="Kyrpides N.C."/>
            <person name="Klenk H.P."/>
        </authorList>
    </citation>
    <scope>NUCLEOTIDE SEQUENCE [LARGE SCALE GENOMIC DNA]</scope>
    <source>
        <strain evidence="17">ATCC 15386 / DSM 43017 / JCM 3036 / NBRC 12207 / P101</strain>
    </source>
</reference>
<dbReference type="PANTHER" id="PTHR43069:SF2">
    <property type="entry name" value="FUMARYLACETOACETASE"/>
    <property type="match status" value="1"/>
</dbReference>
<evidence type="ECO:0000256" key="4">
    <source>
        <dbReference type="ARBA" id="ARBA00012094"/>
    </source>
</evidence>
<dbReference type="Pfam" id="PF01557">
    <property type="entry name" value="FAA_hydrolase"/>
    <property type="match status" value="1"/>
</dbReference>
<evidence type="ECO:0000256" key="8">
    <source>
        <dbReference type="ARBA" id="ARBA00022842"/>
    </source>
</evidence>
<evidence type="ECO:0000256" key="9">
    <source>
        <dbReference type="ARBA" id="ARBA00022878"/>
    </source>
</evidence>
<dbReference type="eggNOG" id="COG0179">
    <property type="taxonomic scope" value="Bacteria"/>
</dbReference>
<dbReference type="GO" id="GO:1902000">
    <property type="term" value="P:homogentisate catabolic process"/>
    <property type="evidence" value="ECO:0007669"/>
    <property type="project" value="TreeGrafter"/>
</dbReference>
<evidence type="ECO:0000256" key="7">
    <source>
        <dbReference type="ARBA" id="ARBA00022837"/>
    </source>
</evidence>
<dbReference type="InterPro" id="IPR036663">
    <property type="entry name" value="Fumarylacetoacetase_C_sf"/>
</dbReference>
<sequence length="412" mass="43931">MNTPAPGSAAARLGSTGNDIEHLPYGSYTHGDNGPRLGVRLGDHVLEVSAVLALLPSGELSDAARTAVDAPSLDALLAQNRTVWDEVRAGLQKVLGDPTHGEAVAAAAIPLADVTMGMPFTVADYVDFYGNEFHARNVGRIFRPTQEPLTPNWKHLPIGYHGRAGTIVPSGTDFPRPQGIRLDPDGVPTFGPSRRLDIEAEVGFVLGSPVPSGRVPLTEADNHIFGLTLTNDWSARDIQSFEYVPLGPNLGKSFCTTISPWITPLAALSEARVAPPERDTPLSDYLDDTNAAPWSFDLQIEILLNGEVVSVAPFAETYWTAAQMLAHMTINGAGLRAGDFFAGGTISGRERFQRGSFLEICWGGSEPMTLKDGSEFTFLRDGDEVCMRATAPGPNGSTIALGECTGRVLPAV</sequence>
<dbReference type="KEGG" id="svi:Svir_18890"/>
<feature type="binding site" evidence="12">
    <location>
        <position position="345"/>
    </location>
    <ligand>
        <name>substrate</name>
    </ligand>
</feature>
<evidence type="ECO:0000256" key="2">
    <source>
        <dbReference type="ARBA" id="ARBA00001946"/>
    </source>
</evidence>
<feature type="domain" description="Fumarylacetoacetase N-terminal" evidence="15">
    <location>
        <begin position="22"/>
        <end position="119"/>
    </location>
</feature>
<dbReference type="Gene3D" id="2.30.30.230">
    <property type="entry name" value="Fumarylacetoacetase, N-terminal domain"/>
    <property type="match status" value="1"/>
</dbReference>